<protein>
    <submittedName>
        <fullName evidence="2">Uncharacterized protein</fullName>
    </submittedName>
</protein>
<keyword evidence="1" id="KW-0472">Membrane</keyword>
<keyword evidence="1" id="KW-1133">Transmembrane helix</keyword>
<evidence type="ECO:0000313" key="3">
    <source>
        <dbReference type="Proteomes" id="UP000252085"/>
    </source>
</evidence>
<feature type="transmembrane region" description="Helical" evidence="1">
    <location>
        <begin position="83"/>
        <end position="103"/>
    </location>
</feature>
<dbReference type="Proteomes" id="UP000252085">
    <property type="component" value="Unassembled WGS sequence"/>
</dbReference>
<dbReference type="EMBL" id="LXQE01000158">
    <property type="protein sequence ID" value="RCJ33798.1"/>
    <property type="molecule type" value="Genomic_DNA"/>
</dbReference>
<keyword evidence="1" id="KW-0812">Transmembrane</keyword>
<feature type="transmembrane region" description="Helical" evidence="1">
    <location>
        <begin position="55"/>
        <end position="74"/>
    </location>
</feature>
<comment type="caution">
    <text evidence="2">The sequence shown here is derived from an EMBL/GenBank/DDBJ whole genome shotgun (WGS) entry which is preliminary data.</text>
</comment>
<feature type="transmembrane region" description="Helical" evidence="1">
    <location>
        <begin position="12"/>
        <end position="35"/>
    </location>
</feature>
<gene>
    <name evidence="2" type="ORF">A6769_23995</name>
</gene>
<proteinExistence type="predicted"/>
<evidence type="ECO:0000256" key="1">
    <source>
        <dbReference type="SAM" id="Phobius"/>
    </source>
</evidence>
<reference evidence="2 3" key="1">
    <citation type="submission" date="2016-04" db="EMBL/GenBank/DDBJ databases">
        <authorList>
            <person name="Evans L.H."/>
            <person name="Alamgir A."/>
            <person name="Owens N."/>
            <person name="Weber N.D."/>
            <person name="Virtaneva K."/>
            <person name="Barbian K."/>
            <person name="Babar A."/>
            <person name="Rosenke K."/>
        </authorList>
    </citation>
    <scope>NUCLEOTIDE SEQUENCE [LARGE SCALE GENOMIC DNA]</scope>
    <source>
        <strain evidence="2">NIES-2108</strain>
    </source>
</reference>
<feature type="transmembrane region" description="Helical" evidence="1">
    <location>
        <begin position="115"/>
        <end position="141"/>
    </location>
</feature>
<accession>A0A367RBA0</accession>
<evidence type="ECO:0000313" key="2">
    <source>
        <dbReference type="EMBL" id="RCJ33798.1"/>
    </source>
</evidence>
<name>A0A367RBA0_NOSPU</name>
<sequence length="149" mass="16193">MTQKAAFSRFALGFIAGFVSVLLFHQGVLALLHAVNFTPRAPYSTASTQPLGIPQIWSNAFWGGIWGLIWVVIAPRFRHNKNYWLGALVFGAIAPTLVAWFVVAPLKGQPLAGGWKFVGIVTGLLVNGAWGVGTAGLLRLFSRRQLFNS</sequence>
<organism evidence="2 3">
    <name type="scientific">Nostoc punctiforme NIES-2108</name>
    <dbReference type="NCBI Taxonomy" id="1356359"/>
    <lineage>
        <taxon>Bacteria</taxon>
        <taxon>Bacillati</taxon>
        <taxon>Cyanobacteriota</taxon>
        <taxon>Cyanophyceae</taxon>
        <taxon>Nostocales</taxon>
        <taxon>Nostocaceae</taxon>
        <taxon>Nostoc</taxon>
    </lineage>
</organism>
<dbReference type="AlphaFoldDB" id="A0A367RBA0"/>